<evidence type="ECO:0000259" key="1">
    <source>
        <dbReference type="Pfam" id="PF01814"/>
    </source>
</evidence>
<comment type="caution">
    <text evidence="2">The sequence shown here is derived from an EMBL/GenBank/DDBJ whole genome shotgun (WGS) entry which is preliminary data.</text>
</comment>
<dbReference type="Gene3D" id="1.20.120.520">
    <property type="entry name" value="nmb1532 protein domain like"/>
    <property type="match status" value="1"/>
</dbReference>
<name>A0ABN1RYX3_9ACTN</name>
<dbReference type="InterPro" id="IPR012312">
    <property type="entry name" value="Hemerythrin-like"/>
</dbReference>
<feature type="domain" description="Hemerythrin-like" evidence="1">
    <location>
        <begin position="28"/>
        <end position="144"/>
    </location>
</feature>
<evidence type="ECO:0000313" key="3">
    <source>
        <dbReference type="Proteomes" id="UP001500665"/>
    </source>
</evidence>
<reference evidence="2 3" key="1">
    <citation type="journal article" date="2019" name="Int. J. Syst. Evol. Microbiol.">
        <title>The Global Catalogue of Microorganisms (GCM) 10K type strain sequencing project: providing services to taxonomists for standard genome sequencing and annotation.</title>
        <authorList>
            <consortium name="The Broad Institute Genomics Platform"/>
            <consortium name="The Broad Institute Genome Sequencing Center for Infectious Disease"/>
            <person name="Wu L."/>
            <person name="Ma J."/>
        </authorList>
    </citation>
    <scope>NUCLEOTIDE SEQUENCE [LARGE SCALE GENOMIC DNA]</scope>
    <source>
        <strain evidence="2 3">JCM 10696</strain>
    </source>
</reference>
<dbReference type="EMBL" id="BAAAHH010000054">
    <property type="protein sequence ID" value="GAA0968161.1"/>
    <property type="molecule type" value="Genomic_DNA"/>
</dbReference>
<protein>
    <submittedName>
        <fullName evidence="2">Hemerythrin domain-containing protein</fullName>
    </submittedName>
</protein>
<evidence type="ECO:0000313" key="2">
    <source>
        <dbReference type="EMBL" id="GAA0968161.1"/>
    </source>
</evidence>
<dbReference type="RefSeq" id="WP_344246932.1">
    <property type="nucleotide sequence ID" value="NZ_BAAAHH010000054.1"/>
</dbReference>
<gene>
    <name evidence="2" type="ORF">GCM10009550_73080</name>
</gene>
<sequence>MDKTPVPLVRPRTEGAPEVDLTSFAIIHRAMCGEVRRLADLTAAQGDTPFPPERETALRRLLGHLATEIHGHHTKEDEVLWPVVSASAGAAVDLLPLTEDHTAIDPCLDRLRTATGRERAEALAVLRDLMEEHIAEEEAVLFPVMRRYVSVADFTACEKRFQRGAPLSHMRFVLPFIADHATPEELARMMKTAGPVMGLLVRLFRPGYDRLRRTVYGS</sequence>
<dbReference type="Pfam" id="PF01814">
    <property type="entry name" value="Hemerythrin"/>
    <property type="match status" value="1"/>
</dbReference>
<organism evidence="2 3">
    <name type="scientific">Actinocorallia libanotica</name>
    <dbReference type="NCBI Taxonomy" id="46162"/>
    <lineage>
        <taxon>Bacteria</taxon>
        <taxon>Bacillati</taxon>
        <taxon>Actinomycetota</taxon>
        <taxon>Actinomycetes</taxon>
        <taxon>Streptosporangiales</taxon>
        <taxon>Thermomonosporaceae</taxon>
        <taxon>Actinocorallia</taxon>
    </lineage>
</organism>
<keyword evidence="3" id="KW-1185">Reference proteome</keyword>
<accession>A0ABN1RYX3</accession>
<proteinExistence type="predicted"/>
<dbReference type="CDD" id="cd12108">
    <property type="entry name" value="Hr-like"/>
    <property type="match status" value="1"/>
</dbReference>
<dbReference type="Proteomes" id="UP001500665">
    <property type="component" value="Unassembled WGS sequence"/>
</dbReference>